<dbReference type="GO" id="GO:0006811">
    <property type="term" value="P:monoatomic ion transport"/>
    <property type="evidence" value="ECO:0007669"/>
    <property type="project" value="UniProtKB-KW"/>
</dbReference>
<evidence type="ECO:0000256" key="8">
    <source>
        <dbReference type="ARBA" id="ARBA00022692"/>
    </source>
</evidence>
<keyword evidence="9 13" id="KW-1133">Transmembrane helix</keyword>
<accession>A0AA42J1P9</accession>
<dbReference type="EMBL" id="JAQIFT010000056">
    <property type="protein sequence ID" value="MDA3732812.1"/>
    <property type="molecule type" value="Genomic_DNA"/>
</dbReference>
<comment type="caution">
    <text evidence="14">The sequence shown here is derived from an EMBL/GenBank/DDBJ whole genome shotgun (WGS) entry which is preliminary data.</text>
</comment>
<evidence type="ECO:0000256" key="3">
    <source>
        <dbReference type="ARBA" id="ARBA00010199"/>
    </source>
</evidence>
<keyword evidence="7" id="KW-1003">Cell membrane</keyword>
<evidence type="ECO:0000256" key="4">
    <source>
        <dbReference type="ARBA" id="ARBA00020268"/>
    </source>
</evidence>
<dbReference type="PIRSF" id="PIRSF006603">
    <property type="entry name" value="DinF"/>
    <property type="match status" value="1"/>
</dbReference>
<evidence type="ECO:0000256" key="1">
    <source>
        <dbReference type="ARBA" id="ARBA00003408"/>
    </source>
</evidence>
<dbReference type="PANTHER" id="PTHR43298:SF2">
    <property type="entry name" value="FMN_FAD EXPORTER YEEO-RELATED"/>
    <property type="match status" value="1"/>
</dbReference>
<feature type="transmembrane region" description="Helical" evidence="13">
    <location>
        <begin position="12"/>
        <end position="33"/>
    </location>
</feature>
<dbReference type="GO" id="GO:0015297">
    <property type="term" value="F:antiporter activity"/>
    <property type="evidence" value="ECO:0007669"/>
    <property type="project" value="UniProtKB-KW"/>
</dbReference>
<feature type="transmembrane region" description="Helical" evidence="13">
    <location>
        <begin position="53"/>
        <end position="79"/>
    </location>
</feature>
<keyword evidence="6" id="KW-0050">Antiport</keyword>
<evidence type="ECO:0000313" key="15">
    <source>
        <dbReference type="Proteomes" id="UP001169242"/>
    </source>
</evidence>
<reference evidence="14" key="1">
    <citation type="journal article" date="2023" name="Int. J. Syst. Evol. Microbiol.">
        <title>&lt;i&gt;Holtiella tumoricola&lt;/i&gt; gen. nov. sp. nov., isolated from a human clinical sample.</title>
        <authorList>
            <person name="Allen-Vercoe E."/>
            <person name="Daigneault M.C."/>
            <person name="Vancuren S.J."/>
            <person name="Cochrane K."/>
            <person name="O'Neal L.L."/>
            <person name="Sankaranarayanan K."/>
            <person name="Lawson P.A."/>
        </authorList>
    </citation>
    <scope>NUCLEOTIDE SEQUENCE</scope>
    <source>
        <strain evidence="14">CC70A</strain>
    </source>
</reference>
<feature type="transmembrane region" description="Helical" evidence="13">
    <location>
        <begin position="91"/>
        <end position="112"/>
    </location>
</feature>
<dbReference type="GO" id="GO:0042910">
    <property type="term" value="F:xenobiotic transmembrane transporter activity"/>
    <property type="evidence" value="ECO:0007669"/>
    <property type="project" value="InterPro"/>
</dbReference>
<feature type="transmembrane region" description="Helical" evidence="13">
    <location>
        <begin position="191"/>
        <end position="210"/>
    </location>
</feature>
<evidence type="ECO:0000313" key="14">
    <source>
        <dbReference type="EMBL" id="MDA3732812.1"/>
    </source>
</evidence>
<comment type="similarity">
    <text evidence="3">Belongs to the multi antimicrobial extrusion (MATE) (TC 2.A.66.1) family.</text>
</comment>
<dbReference type="PANTHER" id="PTHR43298">
    <property type="entry name" value="MULTIDRUG RESISTANCE PROTEIN NORM-RELATED"/>
    <property type="match status" value="1"/>
</dbReference>
<comment type="subcellular location">
    <subcellularLocation>
        <location evidence="2">Cell membrane</location>
        <topology evidence="2">Multi-pass membrane protein</topology>
    </subcellularLocation>
</comment>
<evidence type="ECO:0000256" key="6">
    <source>
        <dbReference type="ARBA" id="ARBA00022449"/>
    </source>
</evidence>
<dbReference type="InterPro" id="IPR002528">
    <property type="entry name" value="MATE_fam"/>
</dbReference>
<gene>
    <name evidence="14" type="ORF">PBV87_15150</name>
</gene>
<evidence type="ECO:0000256" key="10">
    <source>
        <dbReference type="ARBA" id="ARBA00023065"/>
    </source>
</evidence>
<dbReference type="NCBIfam" id="TIGR00797">
    <property type="entry name" value="matE"/>
    <property type="match status" value="1"/>
</dbReference>
<evidence type="ECO:0000256" key="2">
    <source>
        <dbReference type="ARBA" id="ARBA00004651"/>
    </source>
</evidence>
<protein>
    <recommendedName>
        <fullName evidence="4">Probable multidrug resistance protein NorM</fullName>
    </recommendedName>
    <alternativeName>
        <fullName evidence="12">Multidrug-efflux transporter</fullName>
    </alternativeName>
</protein>
<sequence>MKDLTQGNEAKVMLQFAFPLIVGNIFQQFYNIADTILVGKFVGSDALAAVGSSFSIVIFLTSIIIGLCMGASTLFAHFFGAKEISLLKKSIYNGFIFIALLTLILNVLVLSFSTPILQLVHTPESIFTATKTYLTIIFYGLGFTFLYNYFSCLLRALGNSFMPLIFLIVSSLLNIVLDLIFIIGFQMGVEGAALATIIAQAFSALLITFYSTKKLSFLHYTKQDFRLNIPLMKQLIHYSVFTSIQQSIMNFGILMIQGLVNTFGVSVMAAFAAAVKIDAFAYMPAQDFGNAFAIYIAQNKGAKQTKRIHKGIKIALGISTLFCAIASLCVLLFATPLLTLFISKDALEILRYGKEYLWIVSTFYILIGYLFLSYGYYRGIGKANISVILTVISLGLRVALAYTFAPSLGVVAIWWAIPVGWFIADLTSLCFYIYFKKNHSNPINTKSC</sequence>
<feature type="transmembrane region" description="Helical" evidence="13">
    <location>
        <begin position="356"/>
        <end position="377"/>
    </location>
</feature>
<evidence type="ECO:0000256" key="5">
    <source>
        <dbReference type="ARBA" id="ARBA00022448"/>
    </source>
</evidence>
<feature type="transmembrane region" description="Helical" evidence="13">
    <location>
        <begin position="254"/>
        <end position="275"/>
    </location>
</feature>
<evidence type="ECO:0000256" key="9">
    <source>
        <dbReference type="ARBA" id="ARBA00022989"/>
    </source>
</evidence>
<dbReference type="RefSeq" id="WP_271012793.1">
    <property type="nucleotide sequence ID" value="NZ_JAQIFT010000056.1"/>
</dbReference>
<proteinExistence type="inferred from homology"/>
<feature type="transmembrane region" description="Helical" evidence="13">
    <location>
        <begin position="132"/>
        <end position="150"/>
    </location>
</feature>
<dbReference type="GO" id="GO:0005886">
    <property type="term" value="C:plasma membrane"/>
    <property type="evidence" value="ECO:0007669"/>
    <property type="project" value="UniProtKB-SubCell"/>
</dbReference>
<comment type="function">
    <text evidence="1">Multidrug efflux pump.</text>
</comment>
<dbReference type="Pfam" id="PF01554">
    <property type="entry name" value="MatE"/>
    <property type="match status" value="2"/>
</dbReference>
<feature type="transmembrane region" description="Helical" evidence="13">
    <location>
        <begin position="162"/>
        <end position="185"/>
    </location>
</feature>
<evidence type="ECO:0000256" key="7">
    <source>
        <dbReference type="ARBA" id="ARBA00022475"/>
    </source>
</evidence>
<dbReference type="Proteomes" id="UP001169242">
    <property type="component" value="Unassembled WGS sequence"/>
</dbReference>
<name>A0AA42J1P9_9FIRM</name>
<dbReference type="InterPro" id="IPR048279">
    <property type="entry name" value="MdtK-like"/>
</dbReference>
<evidence type="ECO:0000256" key="11">
    <source>
        <dbReference type="ARBA" id="ARBA00023136"/>
    </source>
</evidence>
<feature type="transmembrane region" description="Helical" evidence="13">
    <location>
        <begin position="384"/>
        <end position="405"/>
    </location>
</feature>
<keyword evidence="8 13" id="KW-0812">Transmembrane</keyword>
<dbReference type="InterPro" id="IPR050222">
    <property type="entry name" value="MATE_MdtK"/>
</dbReference>
<feature type="transmembrane region" description="Helical" evidence="13">
    <location>
        <begin position="314"/>
        <end position="336"/>
    </location>
</feature>
<evidence type="ECO:0000256" key="13">
    <source>
        <dbReference type="SAM" id="Phobius"/>
    </source>
</evidence>
<dbReference type="CDD" id="cd13138">
    <property type="entry name" value="MATE_yoeA_like"/>
    <property type="match status" value="1"/>
</dbReference>
<evidence type="ECO:0000256" key="12">
    <source>
        <dbReference type="ARBA" id="ARBA00031636"/>
    </source>
</evidence>
<keyword evidence="11 13" id="KW-0472">Membrane</keyword>
<organism evidence="14 15">
    <name type="scientific">Holtiella tumoricola</name>
    <dbReference type="NCBI Taxonomy" id="3018743"/>
    <lineage>
        <taxon>Bacteria</taxon>
        <taxon>Bacillati</taxon>
        <taxon>Bacillota</taxon>
        <taxon>Clostridia</taxon>
        <taxon>Lachnospirales</taxon>
        <taxon>Cellulosilyticaceae</taxon>
        <taxon>Holtiella</taxon>
    </lineage>
</organism>
<feature type="transmembrane region" description="Helical" evidence="13">
    <location>
        <begin position="411"/>
        <end position="435"/>
    </location>
</feature>
<keyword evidence="15" id="KW-1185">Reference proteome</keyword>
<keyword evidence="5" id="KW-0813">Transport</keyword>
<keyword evidence="10" id="KW-0406">Ion transport</keyword>
<dbReference type="AlphaFoldDB" id="A0AA42J1P9"/>